<dbReference type="EMBL" id="JBHSFW010000001">
    <property type="protein sequence ID" value="MFC4618449.1"/>
    <property type="molecule type" value="Genomic_DNA"/>
</dbReference>
<evidence type="ECO:0000313" key="6">
    <source>
        <dbReference type="EMBL" id="MFC4618449.1"/>
    </source>
</evidence>
<dbReference type="InterPro" id="IPR001647">
    <property type="entry name" value="HTH_TetR"/>
</dbReference>
<evidence type="ECO:0000256" key="4">
    <source>
        <dbReference type="PROSITE-ProRule" id="PRU00335"/>
    </source>
</evidence>
<keyword evidence="7" id="KW-1185">Reference proteome</keyword>
<dbReference type="InterPro" id="IPR009057">
    <property type="entry name" value="Homeodomain-like_sf"/>
</dbReference>
<gene>
    <name evidence="6" type="ORF">ACFO4N_06845</name>
</gene>
<dbReference type="Pfam" id="PF00440">
    <property type="entry name" value="TetR_N"/>
    <property type="match status" value="1"/>
</dbReference>
<dbReference type="PANTHER" id="PTHR30055">
    <property type="entry name" value="HTH-TYPE TRANSCRIPTIONAL REGULATOR RUTR"/>
    <property type="match status" value="1"/>
</dbReference>
<dbReference type="RefSeq" id="WP_376845435.1">
    <property type="nucleotide sequence ID" value="NZ_JBHSFW010000001.1"/>
</dbReference>
<feature type="DNA-binding region" description="H-T-H motif" evidence="4">
    <location>
        <begin position="34"/>
        <end position="53"/>
    </location>
</feature>
<keyword evidence="2 4" id="KW-0238">DNA-binding</keyword>
<evidence type="ECO:0000313" key="7">
    <source>
        <dbReference type="Proteomes" id="UP001596022"/>
    </source>
</evidence>
<organism evidence="6 7">
    <name type="scientific">Camelliibacillus cellulosilyticus</name>
    <dbReference type="NCBI Taxonomy" id="2174486"/>
    <lineage>
        <taxon>Bacteria</taxon>
        <taxon>Bacillati</taxon>
        <taxon>Bacillota</taxon>
        <taxon>Bacilli</taxon>
        <taxon>Bacillales</taxon>
        <taxon>Sporolactobacillaceae</taxon>
        <taxon>Camelliibacillus</taxon>
    </lineage>
</organism>
<proteinExistence type="predicted"/>
<sequence>MDKGAFSPKQLAKRNSILEAAIRLFAQNGFAGTKVSDIAKEAGVSFGTVFTYFENKETLFKAAMLEPLSRLEERFLNVPPLKSTVLDQLETMVIQHLKPEAMSRDYLQLVQQVLGQPAQHEALMEAIDAFYAKADEIIAPIICNGQKVGELEKRDVSVIFTSYLSFIVGVRLTLTEKRLKEIWQELVPQALKLFGPVDREEKRHA</sequence>
<name>A0ABV9GJH9_9BACL</name>
<keyword evidence="1" id="KW-0805">Transcription regulation</keyword>
<dbReference type="PRINTS" id="PR00455">
    <property type="entry name" value="HTHTETR"/>
</dbReference>
<accession>A0ABV9GJH9</accession>
<reference evidence="7" key="1">
    <citation type="journal article" date="2019" name="Int. J. Syst. Evol. Microbiol.">
        <title>The Global Catalogue of Microorganisms (GCM) 10K type strain sequencing project: providing services to taxonomists for standard genome sequencing and annotation.</title>
        <authorList>
            <consortium name="The Broad Institute Genomics Platform"/>
            <consortium name="The Broad Institute Genome Sequencing Center for Infectious Disease"/>
            <person name="Wu L."/>
            <person name="Ma J."/>
        </authorList>
    </citation>
    <scope>NUCLEOTIDE SEQUENCE [LARGE SCALE GENOMIC DNA]</scope>
    <source>
        <strain evidence="7">CGMCC 1.16306</strain>
    </source>
</reference>
<comment type="caution">
    <text evidence="6">The sequence shown here is derived from an EMBL/GenBank/DDBJ whole genome shotgun (WGS) entry which is preliminary data.</text>
</comment>
<keyword evidence="3" id="KW-0804">Transcription</keyword>
<dbReference type="PROSITE" id="PS50977">
    <property type="entry name" value="HTH_TETR_2"/>
    <property type="match status" value="1"/>
</dbReference>
<evidence type="ECO:0000259" key="5">
    <source>
        <dbReference type="PROSITE" id="PS50977"/>
    </source>
</evidence>
<evidence type="ECO:0000256" key="2">
    <source>
        <dbReference type="ARBA" id="ARBA00023125"/>
    </source>
</evidence>
<dbReference type="SUPFAM" id="SSF46689">
    <property type="entry name" value="Homeodomain-like"/>
    <property type="match status" value="1"/>
</dbReference>
<dbReference type="Gene3D" id="1.10.357.10">
    <property type="entry name" value="Tetracycline Repressor, domain 2"/>
    <property type="match status" value="1"/>
</dbReference>
<evidence type="ECO:0000256" key="1">
    <source>
        <dbReference type="ARBA" id="ARBA00023015"/>
    </source>
</evidence>
<evidence type="ECO:0000256" key="3">
    <source>
        <dbReference type="ARBA" id="ARBA00023163"/>
    </source>
</evidence>
<dbReference type="Proteomes" id="UP001596022">
    <property type="component" value="Unassembled WGS sequence"/>
</dbReference>
<protein>
    <submittedName>
        <fullName evidence="6">TetR/AcrR family transcriptional regulator</fullName>
    </submittedName>
</protein>
<feature type="domain" description="HTH tetR-type" evidence="5">
    <location>
        <begin position="11"/>
        <end position="71"/>
    </location>
</feature>
<dbReference type="PANTHER" id="PTHR30055:SF234">
    <property type="entry name" value="HTH-TYPE TRANSCRIPTIONAL REGULATOR BETI"/>
    <property type="match status" value="1"/>
</dbReference>
<dbReference type="InterPro" id="IPR050109">
    <property type="entry name" value="HTH-type_TetR-like_transc_reg"/>
</dbReference>